<dbReference type="RefSeq" id="WP_238316319.1">
    <property type="nucleotide sequence ID" value="NZ_BQKV01000026.1"/>
</dbReference>
<name>A0AA37IXC4_9FIRM</name>
<feature type="transmembrane region" description="Helical" evidence="6">
    <location>
        <begin position="256"/>
        <end position="277"/>
    </location>
</feature>
<dbReference type="InterPro" id="IPR004633">
    <property type="entry name" value="NaPi_cotrn-rel/YqeW-like"/>
</dbReference>
<proteinExistence type="predicted"/>
<accession>A0AA37IXC4</accession>
<dbReference type="Pfam" id="PF02690">
    <property type="entry name" value="Na_Pi_cotrans"/>
    <property type="match status" value="2"/>
</dbReference>
<feature type="transmembrane region" description="Helical" evidence="6">
    <location>
        <begin position="50"/>
        <end position="73"/>
    </location>
</feature>
<dbReference type="SUPFAM" id="SSF109755">
    <property type="entry name" value="PhoU-like"/>
    <property type="match status" value="1"/>
</dbReference>
<keyword evidence="3 6" id="KW-0812">Transmembrane</keyword>
<evidence type="ECO:0000256" key="5">
    <source>
        <dbReference type="ARBA" id="ARBA00023136"/>
    </source>
</evidence>
<dbReference type="PANTHER" id="PTHR10010:SF46">
    <property type="entry name" value="SODIUM-DEPENDENT PHOSPHATE TRANSPORT PROTEIN 2B"/>
    <property type="match status" value="1"/>
</dbReference>
<evidence type="ECO:0000313" key="9">
    <source>
        <dbReference type="Proteomes" id="UP001055185"/>
    </source>
</evidence>
<dbReference type="GO" id="GO:0044341">
    <property type="term" value="P:sodium-dependent phosphate transport"/>
    <property type="evidence" value="ECO:0007669"/>
    <property type="project" value="InterPro"/>
</dbReference>
<dbReference type="Gene3D" id="1.20.58.220">
    <property type="entry name" value="Phosphate transport system protein phou homolog 2, domain 2"/>
    <property type="match status" value="1"/>
</dbReference>
<evidence type="ECO:0000256" key="1">
    <source>
        <dbReference type="ARBA" id="ARBA00004651"/>
    </source>
</evidence>
<feature type="transmembrane region" description="Helical" evidence="6">
    <location>
        <begin position="116"/>
        <end position="136"/>
    </location>
</feature>
<reference evidence="8" key="1">
    <citation type="journal article" date="2022" name="Int. J. Syst. Evol. Microbiol.">
        <title>Genome-based, phenotypic and chemotaxonomic classification of Faecalibacterium strains: proposal of three novel species Faecalibacterium duncaniae sp. nov., Faecalibacterium hattorii sp. nov. and Faecalibacterium gallinarum sp. nov. .</title>
        <authorList>
            <person name="Sakamoto M."/>
            <person name="Sakurai N."/>
            <person name="Tanno H."/>
            <person name="Iino T."/>
            <person name="Ohkuma M."/>
            <person name="Endo A."/>
        </authorList>
    </citation>
    <scope>NUCLEOTIDE SEQUENCE</scope>
    <source>
        <strain evidence="8">JCM 17207</strain>
    </source>
</reference>
<feature type="domain" description="PhoU" evidence="7">
    <location>
        <begin position="461"/>
        <end position="539"/>
    </location>
</feature>
<dbReference type="Proteomes" id="UP001055185">
    <property type="component" value="Unassembled WGS sequence"/>
</dbReference>
<evidence type="ECO:0000256" key="2">
    <source>
        <dbReference type="ARBA" id="ARBA00022475"/>
    </source>
</evidence>
<dbReference type="GO" id="GO:0005436">
    <property type="term" value="F:sodium:phosphate symporter activity"/>
    <property type="evidence" value="ECO:0007669"/>
    <property type="project" value="InterPro"/>
</dbReference>
<dbReference type="InterPro" id="IPR003841">
    <property type="entry name" value="Na/Pi_transpt"/>
</dbReference>
<dbReference type="EMBL" id="BQKV01000026">
    <property type="protein sequence ID" value="GJN64083.1"/>
    <property type="molecule type" value="Genomic_DNA"/>
</dbReference>
<feature type="transmembrane region" description="Helical" evidence="6">
    <location>
        <begin position="85"/>
        <end position="104"/>
    </location>
</feature>
<evidence type="ECO:0000256" key="3">
    <source>
        <dbReference type="ARBA" id="ARBA00022692"/>
    </source>
</evidence>
<keyword evidence="9" id="KW-1185">Reference proteome</keyword>
<dbReference type="InterPro" id="IPR038078">
    <property type="entry name" value="PhoU-like_sf"/>
</dbReference>
<evidence type="ECO:0000256" key="6">
    <source>
        <dbReference type="SAM" id="Phobius"/>
    </source>
</evidence>
<feature type="transmembrane region" description="Helical" evidence="6">
    <location>
        <begin position="289"/>
        <end position="310"/>
    </location>
</feature>
<dbReference type="NCBIfam" id="NF037997">
    <property type="entry name" value="Na_Pi_symport"/>
    <property type="match status" value="1"/>
</dbReference>
<feature type="domain" description="PhoU" evidence="7">
    <location>
        <begin position="354"/>
        <end position="438"/>
    </location>
</feature>
<dbReference type="PANTHER" id="PTHR10010">
    <property type="entry name" value="SOLUTE CARRIER FAMILY 34 SODIUM PHOSPHATE , MEMBER 2-RELATED"/>
    <property type="match status" value="1"/>
</dbReference>
<evidence type="ECO:0000256" key="4">
    <source>
        <dbReference type="ARBA" id="ARBA00022989"/>
    </source>
</evidence>
<feature type="transmembrane region" description="Helical" evidence="6">
    <location>
        <begin position="185"/>
        <end position="208"/>
    </location>
</feature>
<dbReference type="Pfam" id="PF01895">
    <property type="entry name" value="PhoU"/>
    <property type="match status" value="2"/>
</dbReference>
<dbReference type="GO" id="GO:0005886">
    <property type="term" value="C:plasma membrane"/>
    <property type="evidence" value="ECO:0007669"/>
    <property type="project" value="UniProtKB-SubCell"/>
</dbReference>
<comment type="subcellular location">
    <subcellularLocation>
        <location evidence="1">Cell membrane</location>
        <topology evidence="1">Multi-pass membrane protein</topology>
    </subcellularLocation>
</comment>
<dbReference type="InterPro" id="IPR026022">
    <property type="entry name" value="PhoU_dom"/>
</dbReference>
<keyword evidence="5 6" id="KW-0472">Membrane</keyword>
<dbReference type="AlphaFoldDB" id="A0AA37IXC4"/>
<dbReference type="NCBIfam" id="TIGR00704">
    <property type="entry name" value="NaPi_cotrn_rel"/>
    <property type="match status" value="1"/>
</dbReference>
<protein>
    <submittedName>
        <fullName evidence="8">Na/Pi cotransporter</fullName>
    </submittedName>
</protein>
<organism evidence="8 9">
    <name type="scientific">Faecalibacterium gallinarum</name>
    <dbReference type="NCBI Taxonomy" id="2903556"/>
    <lineage>
        <taxon>Bacteria</taxon>
        <taxon>Bacillati</taxon>
        <taxon>Bacillota</taxon>
        <taxon>Clostridia</taxon>
        <taxon>Eubacteriales</taxon>
        <taxon>Oscillospiraceae</taxon>
        <taxon>Faecalibacterium</taxon>
    </lineage>
</organism>
<keyword evidence="2" id="KW-1003">Cell membrane</keyword>
<sequence>MTIFNVFSLFGGLAMFLFGMDTMGKALEKQAGGQLQKILSRLTDNPIKGFALGLIVTAIIQSSSATTVMVVGFVNSGIMQLHQAIGIIMGSNVGTTVTSWILSLSGLEGDTFFIQLLKPSSFSPLLAFIGIILYMCRSERKKGIGTIFIGFAILMTGMSAMSAAVEPLEHELWFTEMFVKFSNPILGVLAGTILTAIIQSSSASVGILQALSSTGVITYSSALPIIMGQNIGTCATALISSVGTNKNARRAAMVHLYFNLIGVTVFLVSFYTLNSFLHFSFVGDIIEPWGIAIVHSVFNLCTTIILLPFANVLEKLAVLTIPDDAKKEEFALLDERLLNTPAVAAERARAATADMAELARVGVLQAMSLTHNWNEEMARKVAEQEKQVDRYEDALGTYLVKLSSCELNHEDSKHVNTLLHTISDFERISDYSVSVMESAREIHEKSVSFSHDAREELQVLEDVVQDLLNRTTEAFRKDDLHLAGKVEPMETVVNELVRAIKARHIARLQAGSCSIEYGFVLDDLLTSYSRVCDHCSNVAVAQIEVAQDSFDTHAYLKDLRHGNAAEESEAFRRRLDRYRARYPFPAGTENSTEEK</sequence>
<gene>
    <name evidence="8" type="ORF">JCM17207_07080</name>
</gene>
<keyword evidence="4 6" id="KW-1133">Transmembrane helix</keyword>
<evidence type="ECO:0000313" key="8">
    <source>
        <dbReference type="EMBL" id="GJN64083.1"/>
    </source>
</evidence>
<feature type="transmembrane region" description="Helical" evidence="6">
    <location>
        <begin position="143"/>
        <end position="165"/>
    </location>
</feature>
<evidence type="ECO:0000259" key="7">
    <source>
        <dbReference type="Pfam" id="PF01895"/>
    </source>
</evidence>
<comment type="caution">
    <text evidence="8">The sequence shown here is derived from an EMBL/GenBank/DDBJ whole genome shotgun (WGS) entry which is preliminary data.</text>
</comment>